<feature type="chain" id="PRO_5046151568" evidence="1">
    <location>
        <begin position="29"/>
        <end position="41"/>
    </location>
</feature>
<name>A0ABS4M5A1_9ACTN</name>
<accession>A0ABS4M5A1</accession>
<organism evidence="2 3">
    <name type="scientific">Streptomyces griseochromogenes</name>
    <dbReference type="NCBI Taxonomy" id="68214"/>
    <lineage>
        <taxon>Bacteria</taxon>
        <taxon>Bacillati</taxon>
        <taxon>Actinomycetota</taxon>
        <taxon>Actinomycetes</taxon>
        <taxon>Kitasatosporales</taxon>
        <taxon>Streptomycetaceae</taxon>
        <taxon>Streptomyces</taxon>
    </lineage>
</organism>
<evidence type="ECO:0000313" key="3">
    <source>
        <dbReference type="Proteomes" id="UP001519309"/>
    </source>
</evidence>
<sequence>MTSHRHGLALLAGAAGALLMIVSAPATASAACWQARQEPCS</sequence>
<keyword evidence="3" id="KW-1185">Reference proteome</keyword>
<dbReference type="EMBL" id="JAGGLP010000022">
    <property type="protein sequence ID" value="MBP2054604.1"/>
    <property type="molecule type" value="Genomic_DNA"/>
</dbReference>
<gene>
    <name evidence="2" type="ORF">J2Z21_007613</name>
</gene>
<reference evidence="2 3" key="1">
    <citation type="submission" date="2021-03" db="EMBL/GenBank/DDBJ databases">
        <title>Genomic Encyclopedia of Type Strains, Phase IV (KMG-IV): sequencing the most valuable type-strain genomes for metagenomic binning, comparative biology and taxonomic classification.</title>
        <authorList>
            <person name="Goeker M."/>
        </authorList>
    </citation>
    <scope>NUCLEOTIDE SEQUENCE [LARGE SCALE GENOMIC DNA]</scope>
    <source>
        <strain evidence="2 3">DSM 40499</strain>
    </source>
</reference>
<evidence type="ECO:0000256" key="1">
    <source>
        <dbReference type="SAM" id="SignalP"/>
    </source>
</evidence>
<comment type="caution">
    <text evidence="2">The sequence shown here is derived from an EMBL/GenBank/DDBJ whole genome shotgun (WGS) entry which is preliminary data.</text>
</comment>
<proteinExistence type="predicted"/>
<protein>
    <submittedName>
        <fullName evidence="2">Uncharacterized protein</fullName>
    </submittedName>
</protein>
<evidence type="ECO:0000313" key="2">
    <source>
        <dbReference type="EMBL" id="MBP2054604.1"/>
    </source>
</evidence>
<dbReference type="PROSITE" id="PS51257">
    <property type="entry name" value="PROKAR_LIPOPROTEIN"/>
    <property type="match status" value="1"/>
</dbReference>
<feature type="signal peptide" evidence="1">
    <location>
        <begin position="1"/>
        <end position="28"/>
    </location>
</feature>
<keyword evidence="1" id="KW-0732">Signal</keyword>
<dbReference type="Proteomes" id="UP001519309">
    <property type="component" value="Unassembled WGS sequence"/>
</dbReference>